<organism evidence="3 4">
    <name type="scientific">Methylomarinovum tepidoasis</name>
    <dbReference type="NCBI Taxonomy" id="2840183"/>
    <lineage>
        <taxon>Bacteria</taxon>
        <taxon>Pseudomonadati</taxon>
        <taxon>Pseudomonadota</taxon>
        <taxon>Gammaproteobacteria</taxon>
        <taxon>Methylococcales</taxon>
        <taxon>Methylothermaceae</taxon>
        <taxon>Methylomarinovum</taxon>
    </lineage>
</organism>
<dbReference type="InterPro" id="IPR009097">
    <property type="entry name" value="Cyclic_Pdiesterase"/>
</dbReference>
<dbReference type="PANTHER" id="PTHR35561">
    <property type="entry name" value="RNA 2',3'-CYCLIC PHOSPHODIESTERASE"/>
    <property type="match status" value="1"/>
</dbReference>
<dbReference type="PANTHER" id="PTHR35561:SF1">
    <property type="entry name" value="RNA 2',3'-CYCLIC PHOSPHODIESTERASE"/>
    <property type="match status" value="1"/>
</dbReference>
<name>A0AAU9CPK6_9GAMM</name>
<dbReference type="NCBIfam" id="TIGR02258">
    <property type="entry name" value="2_5_ligase"/>
    <property type="match status" value="1"/>
</dbReference>
<feature type="active site" description="Proton acceptor" evidence="2">
    <location>
        <position position="130"/>
    </location>
</feature>
<feature type="short sequence motif" description="HXTX 1" evidence="2">
    <location>
        <begin position="48"/>
        <end position="51"/>
    </location>
</feature>
<comment type="similarity">
    <text evidence="2">Belongs to the 2H phosphoesterase superfamily. ThpR family.</text>
</comment>
<protein>
    <recommendedName>
        <fullName evidence="2">RNA 2',3'-cyclic phosphodiesterase</fullName>
        <shortName evidence="2">RNA 2',3'-CPDase</shortName>
        <ecNumber evidence="2">3.1.4.58</ecNumber>
    </recommendedName>
</protein>
<reference evidence="4" key="1">
    <citation type="journal article" date="2024" name="Int. J. Syst. Evol. Microbiol.">
        <title>Methylomarinovum tepidoasis sp. nov., a moderately thermophilic methanotroph of the family Methylothermaceae isolated from a deep-sea hydrothermal field.</title>
        <authorList>
            <person name="Hirayama H."/>
            <person name="Takaki Y."/>
            <person name="Abe M."/>
            <person name="Miyazaki M."/>
            <person name="Uematsu K."/>
            <person name="Matsui Y."/>
            <person name="Takai K."/>
        </authorList>
    </citation>
    <scope>NUCLEOTIDE SEQUENCE [LARGE SCALE GENOMIC DNA]</scope>
    <source>
        <strain evidence="4">IN45</strain>
    </source>
</reference>
<keyword evidence="1 2" id="KW-0378">Hydrolase</keyword>
<dbReference type="Proteomes" id="UP001321450">
    <property type="component" value="Chromosome"/>
</dbReference>
<sequence>MSAEANKPSKNRLFFALWPDEAVIEAVERMRGELGLDQGRPVPQENLHITLLFLGDVPDETLDDLKALADRLALASCEIVLDRLEHWVRPAVLCLTASEVPEPVAELVNQLKRGVRKLGFKPEKRPFRPHLTLARKVRRRVGERQIEPVRWPVRDFVLVKSDRDDQGSRYTILGRWPRSREAVP</sequence>
<dbReference type="GO" id="GO:0008664">
    <property type="term" value="F:RNA 2',3'-cyclic 3'-phosphodiesterase activity"/>
    <property type="evidence" value="ECO:0007669"/>
    <property type="project" value="UniProtKB-EC"/>
</dbReference>
<proteinExistence type="inferred from homology"/>
<feature type="short sequence motif" description="HXTX 2" evidence="2">
    <location>
        <begin position="130"/>
        <end position="133"/>
    </location>
</feature>
<gene>
    <name evidence="3" type="ORF">MIN45_P0586</name>
</gene>
<feature type="active site" description="Proton donor" evidence="2">
    <location>
        <position position="48"/>
    </location>
</feature>
<dbReference type="AlphaFoldDB" id="A0AAU9CPK6"/>
<dbReference type="SUPFAM" id="SSF55144">
    <property type="entry name" value="LigT-like"/>
    <property type="match status" value="1"/>
</dbReference>
<dbReference type="HAMAP" id="MF_01940">
    <property type="entry name" value="RNA_CPDase"/>
    <property type="match status" value="1"/>
</dbReference>
<evidence type="ECO:0000313" key="3">
    <source>
        <dbReference type="EMBL" id="BCX88218.1"/>
    </source>
</evidence>
<dbReference type="EMBL" id="AP024718">
    <property type="protein sequence ID" value="BCX88218.1"/>
    <property type="molecule type" value="Genomic_DNA"/>
</dbReference>
<comment type="catalytic activity">
    <reaction evidence="2">
        <text>a 3'-end 2',3'-cyclophospho-ribonucleotide-RNA + H2O = a 3'-end 2'-phospho-ribonucleotide-RNA + H(+)</text>
        <dbReference type="Rhea" id="RHEA:11828"/>
        <dbReference type="Rhea" id="RHEA-COMP:10464"/>
        <dbReference type="Rhea" id="RHEA-COMP:17353"/>
        <dbReference type="ChEBI" id="CHEBI:15377"/>
        <dbReference type="ChEBI" id="CHEBI:15378"/>
        <dbReference type="ChEBI" id="CHEBI:83064"/>
        <dbReference type="ChEBI" id="CHEBI:173113"/>
        <dbReference type="EC" id="3.1.4.58"/>
    </reaction>
</comment>
<evidence type="ECO:0000256" key="1">
    <source>
        <dbReference type="ARBA" id="ARBA00022801"/>
    </source>
</evidence>
<keyword evidence="4" id="KW-1185">Reference proteome</keyword>
<dbReference type="RefSeq" id="WP_286293303.1">
    <property type="nucleotide sequence ID" value="NZ_AP024718.1"/>
</dbReference>
<accession>A0AAU9CPK6</accession>
<dbReference type="Pfam" id="PF13563">
    <property type="entry name" value="2_5_RNA_ligase2"/>
    <property type="match status" value="1"/>
</dbReference>
<dbReference type="EC" id="3.1.4.58" evidence="2"/>
<dbReference type="KEGG" id="meiy:MIN45_P0586"/>
<dbReference type="GO" id="GO:0004113">
    <property type="term" value="F:2',3'-cyclic-nucleotide 3'-phosphodiesterase activity"/>
    <property type="evidence" value="ECO:0007669"/>
    <property type="project" value="InterPro"/>
</dbReference>
<dbReference type="Gene3D" id="3.90.1140.10">
    <property type="entry name" value="Cyclic phosphodiesterase"/>
    <property type="match status" value="1"/>
</dbReference>
<evidence type="ECO:0000256" key="2">
    <source>
        <dbReference type="HAMAP-Rule" id="MF_01940"/>
    </source>
</evidence>
<evidence type="ECO:0000313" key="4">
    <source>
        <dbReference type="Proteomes" id="UP001321450"/>
    </source>
</evidence>
<comment type="function">
    <text evidence="2">Hydrolyzes RNA 2',3'-cyclic phosphodiester to an RNA 2'-phosphomonoester.</text>
</comment>
<dbReference type="InterPro" id="IPR004175">
    <property type="entry name" value="RNA_CPDase"/>
</dbReference>